<reference evidence="8" key="3">
    <citation type="submission" date="2025-08" db="UniProtKB">
        <authorList>
            <consortium name="Ensembl"/>
        </authorList>
    </citation>
    <scope>IDENTIFICATION</scope>
</reference>
<evidence type="ECO:0000256" key="6">
    <source>
        <dbReference type="PIRSR" id="PIRSR002419-1"/>
    </source>
</evidence>
<feature type="transmembrane region" description="Helical" evidence="7">
    <location>
        <begin position="77"/>
        <end position="99"/>
    </location>
</feature>
<evidence type="ECO:0000256" key="2">
    <source>
        <dbReference type="ARBA" id="ARBA00006840"/>
    </source>
</evidence>
<dbReference type="GO" id="GO:0005886">
    <property type="term" value="C:plasma membrane"/>
    <property type="evidence" value="ECO:0000318"/>
    <property type="project" value="GO_Central"/>
</dbReference>
<dbReference type="PANTHER" id="PTHR19282:SF519">
    <property type="entry name" value="TETRASPANIN"/>
    <property type="match status" value="1"/>
</dbReference>
<dbReference type="Ensembl" id="ENSCINT00000030409.1">
    <property type="protein sequence ID" value="ENSCINP00000032346.1"/>
    <property type="gene ID" value="ENSCING00000023853.1"/>
</dbReference>
<dbReference type="InterPro" id="IPR018499">
    <property type="entry name" value="Tetraspanin/Peripherin"/>
</dbReference>
<reference evidence="9" key="1">
    <citation type="journal article" date="2002" name="Science">
        <title>The draft genome of Ciona intestinalis: insights into chordate and vertebrate origins.</title>
        <authorList>
            <person name="Dehal P."/>
            <person name="Satou Y."/>
            <person name="Campbell R.K."/>
            <person name="Chapman J."/>
            <person name="Degnan B."/>
            <person name="De Tomaso A."/>
            <person name="Davidson B."/>
            <person name="Di Gregorio A."/>
            <person name="Gelpke M."/>
            <person name="Goodstein D.M."/>
            <person name="Harafuji N."/>
            <person name="Hastings K.E."/>
            <person name="Ho I."/>
            <person name="Hotta K."/>
            <person name="Huang W."/>
            <person name="Kawashima T."/>
            <person name="Lemaire P."/>
            <person name="Martinez D."/>
            <person name="Meinertzhagen I.A."/>
            <person name="Necula S."/>
            <person name="Nonaka M."/>
            <person name="Putnam N."/>
            <person name="Rash S."/>
            <person name="Saiga H."/>
            <person name="Satake M."/>
            <person name="Terry A."/>
            <person name="Yamada L."/>
            <person name="Wang H.G."/>
            <person name="Awazu S."/>
            <person name="Azumi K."/>
            <person name="Boore J."/>
            <person name="Branno M."/>
            <person name="Chin-Bow S."/>
            <person name="DeSantis R."/>
            <person name="Doyle S."/>
            <person name="Francino P."/>
            <person name="Keys D.N."/>
            <person name="Haga S."/>
            <person name="Hayashi H."/>
            <person name="Hino K."/>
            <person name="Imai K.S."/>
            <person name="Inaba K."/>
            <person name="Kano S."/>
            <person name="Kobayashi K."/>
            <person name="Kobayashi M."/>
            <person name="Lee B.I."/>
            <person name="Makabe K.W."/>
            <person name="Manohar C."/>
            <person name="Matassi G."/>
            <person name="Medina M."/>
            <person name="Mochizuki Y."/>
            <person name="Mount S."/>
            <person name="Morishita T."/>
            <person name="Miura S."/>
            <person name="Nakayama A."/>
            <person name="Nishizaka S."/>
            <person name="Nomoto H."/>
            <person name="Ohta F."/>
            <person name="Oishi K."/>
            <person name="Rigoutsos I."/>
            <person name="Sano M."/>
            <person name="Sasaki A."/>
            <person name="Sasakura Y."/>
            <person name="Shoguchi E."/>
            <person name="Shin-i T."/>
            <person name="Spagnuolo A."/>
            <person name="Stainier D."/>
            <person name="Suzuki M.M."/>
            <person name="Tassy O."/>
            <person name="Takatori N."/>
            <person name="Tokuoka M."/>
            <person name="Yagi K."/>
            <person name="Yoshizaki F."/>
            <person name="Wada S."/>
            <person name="Zhang C."/>
            <person name="Hyatt P.D."/>
            <person name="Larimer F."/>
            <person name="Detter C."/>
            <person name="Doggett N."/>
            <person name="Glavina T."/>
            <person name="Hawkins T."/>
            <person name="Richardson P."/>
            <person name="Lucas S."/>
            <person name="Kohara Y."/>
            <person name="Levine M."/>
            <person name="Satoh N."/>
            <person name="Rokhsar D.S."/>
        </authorList>
    </citation>
    <scope>NUCLEOTIDE SEQUENCE [LARGE SCALE GENOMIC DNA]</scope>
</reference>
<evidence type="ECO:0000256" key="4">
    <source>
        <dbReference type="ARBA" id="ARBA00022989"/>
    </source>
</evidence>
<dbReference type="InterPro" id="IPR000301">
    <property type="entry name" value="Tetraspanin_animals"/>
</dbReference>
<dbReference type="PANTHER" id="PTHR19282">
    <property type="entry name" value="TETRASPANIN"/>
    <property type="match status" value="1"/>
</dbReference>
<keyword evidence="5 7" id="KW-0472">Membrane</keyword>
<proteinExistence type="inferred from homology"/>
<evidence type="ECO:0000313" key="8">
    <source>
        <dbReference type="Ensembl" id="ENSCINP00000032346.1"/>
    </source>
</evidence>
<evidence type="ECO:0000256" key="1">
    <source>
        <dbReference type="ARBA" id="ARBA00004141"/>
    </source>
</evidence>
<dbReference type="InterPro" id="IPR008952">
    <property type="entry name" value="Tetraspanin_EC2_sf"/>
</dbReference>
<dbReference type="InParanoid" id="H2XRR2"/>
<dbReference type="RefSeq" id="XP_002124911.2">
    <property type="nucleotide sequence ID" value="XM_002124875.5"/>
</dbReference>
<dbReference type="Proteomes" id="UP000008144">
    <property type="component" value="Chromosome 6"/>
</dbReference>
<keyword evidence="9" id="KW-1185">Reference proteome</keyword>
<dbReference type="AlphaFoldDB" id="H2XRR2"/>
<evidence type="ECO:0000256" key="7">
    <source>
        <dbReference type="RuleBase" id="RU361218"/>
    </source>
</evidence>
<accession>A0A1W2WCN4</accession>
<protein>
    <recommendedName>
        <fullName evidence="7">Tetraspanin</fullName>
    </recommendedName>
</protein>
<reference evidence="8" key="4">
    <citation type="submission" date="2025-09" db="UniProtKB">
        <authorList>
            <consortium name="Ensembl"/>
        </authorList>
    </citation>
    <scope>IDENTIFICATION</scope>
</reference>
<accession>H2XRR2</accession>
<dbReference type="GeneTree" id="ENSGT00940000164476"/>
<evidence type="ECO:0000313" key="9">
    <source>
        <dbReference type="Proteomes" id="UP000008144"/>
    </source>
</evidence>
<feature type="transmembrane region" description="Helical" evidence="7">
    <location>
        <begin position="6"/>
        <end position="29"/>
    </location>
</feature>
<keyword evidence="3 7" id="KW-0812">Transmembrane</keyword>
<feature type="disulfide bond" evidence="6">
    <location>
        <begin position="156"/>
        <end position="192"/>
    </location>
</feature>
<comment type="subcellular location">
    <subcellularLocation>
        <location evidence="1 7">Membrane</location>
        <topology evidence="1 7">Multi-pass membrane protein</topology>
    </subcellularLocation>
</comment>
<evidence type="ECO:0000256" key="3">
    <source>
        <dbReference type="ARBA" id="ARBA00022692"/>
    </source>
</evidence>
<name>H2XRR2_CIOIN</name>
<evidence type="ECO:0000256" key="5">
    <source>
        <dbReference type="ARBA" id="ARBA00023136"/>
    </source>
</evidence>
<dbReference type="PRINTS" id="PR00259">
    <property type="entry name" value="TMFOUR"/>
</dbReference>
<organism evidence="8 9">
    <name type="scientific">Ciona intestinalis</name>
    <name type="common">Transparent sea squirt</name>
    <name type="synonym">Ascidia intestinalis</name>
    <dbReference type="NCBI Taxonomy" id="7719"/>
    <lineage>
        <taxon>Eukaryota</taxon>
        <taxon>Metazoa</taxon>
        <taxon>Chordata</taxon>
        <taxon>Tunicata</taxon>
        <taxon>Ascidiacea</taxon>
        <taxon>Phlebobranchia</taxon>
        <taxon>Cionidae</taxon>
        <taxon>Ciona</taxon>
    </lineage>
</organism>
<sequence length="266" mass="29013">MGICMAPFKCVLVILNVLFWFAGAFMLYVGIKFIQDDNGYNQVGGRPAVILLCSASVLIVGGIIGCVGAMWEKKTCLGLFLVFLASVLIVQVAVTSLMFTNKKSMKSNFDDFLSDQFDLYGASGNDTVVVNNKTINPVEGINATEFIDNIQTGVQCCGLHNYTDWATFPWGENKTVVPVSCCKPQSETNTTCTGSTAAKDLHLIYQTGCEAGVNKAFYWFFDFLTWTALGLAILTFLGCCIVVGLLCYHRNQPIGYSHISPGYTEA</sequence>
<keyword evidence="4 7" id="KW-1133">Transmembrane helix</keyword>
<dbReference type="Pfam" id="PF00335">
    <property type="entry name" value="Tetraspanin"/>
    <property type="match status" value="1"/>
</dbReference>
<dbReference type="Gene3D" id="1.10.1450.10">
    <property type="entry name" value="Tetraspanin"/>
    <property type="match status" value="1"/>
</dbReference>
<dbReference type="SUPFAM" id="SSF48652">
    <property type="entry name" value="Tetraspanin"/>
    <property type="match status" value="1"/>
</dbReference>
<dbReference type="HOGENOM" id="CLU_1293973_0_0_1"/>
<dbReference type="KEGG" id="cin:100176990"/>
<dbReference type="STRING" id="7719.ENSCINP00000032346"/>
<dbReference type="OMA" id="YSHISPG"/>
<feature type="transmembrane region" description="Helical" evidence="7">
    <location>
        <begin position="223"/>
        <end position="246"/>
    </location>
</feature>
<feature type="transmembrane region" description="Helical" evidence="7">
    <location>
        <begin position="49"/>
        <end position="71"/>
    </location>
</feature>
<comment type="similarity">
    <text evidence="2 7">Belongs to the tetraspanin (TM4SF) family.</text>
</comment>
<dbReference type="OrthoDB" id="9993879at2759"/>
<dbReference type="PIRSF" id="PIRSF002419">
    <property type="entry name" value="Tetraspanin"/>
    <property type="match status" value="1"/>
</dbReference>
<keyword evidence="6" id="KW-1015">Disulfide bond</keyword>
<gene>
    <name evidence="8" type="primary">LOC100176990</name>
</gene>
<dbReference type="EMBL" id="EAAA01002292">
    <property type="status" value="NOT_ANNOTATED_CDS"/>
    <property type="molecule type" value="Genomic_DNA"/>
</dbReference>
<reference evidence="8" key="2">
    <citation type="journal article" date="2008" name="Genome Biol.">
        <title>Improved genome assembly and evidence-based global gene model set for the chordate Ciona intestinalis: new insight into intron and operon populations.</title>
        <authorList>
            <person name="Satou Y."/>
            <person name="Mineta K."/>
            <person name="Ogasawara M."/>
            <person name="Sasakura Y."/>
            <person name="Shoguchi E."/>
            <person name="Ueno K."/>
            <person name="Yamada L."/>
            <person name="Matsumoto J."/>
            <person name="Wasserscheid J."/>
            <person name="Dewar K."/>
            <person name="Wiley G.B."/>
            <person name="Macmil S.L."/>
            <person name="Roe B.A."/>
            <person name="Zeller R.W."/>
            <person name="Hastings K.E."/>
            <person name="Lemaire P."/>
            <person name="Lindquist E."/>
            <person name="Endo T."/>
            <person name="Hotta K."/>
            <person name="Inaba K."/>
        </authorList>
    </citation>
    <scope>NUCLEOTIDE SEQUENCE [LARGE SCALE GENOMIC DNA]</scope>
    <source>
        <strain evidence="8">wild type</strain>
    </source>
</reference>
<dbReference type="GeneID" id="100176990"/>
<feature type="disulfide bond" evidence="6">
    <location>
        <begin position="157"/>
        <end position="182"/>
    </location>
</feature>